<evidence type="ECO:0000313" key="3">
    <source>
        <dbReference type="Proteomes" id="UP001595921"/>
    </source>
</evidence>
<gene>
    <name evidence="2" type="ORF">ACFO0N_18180</name>
</gene>
<evidence type="ECO:0000313" key="2">
    <source>
        <dbReference type="EMBL" id="MFC4359878.1"/>
    </source>
</evidence>
<name>A0ABD5PGH4_9EURY</name>
<comment type="caution">
    <text evidence="2">The sequence shown here is derived from an EMBL/GenBank/DDBJ whole genome shotgun (WGS) entry which is preliminary data.</text>
</comment>
<proteinExistence type="predicted"/>
<accession>A0ABD5PGH4</accession>
<evidence type="ECO:0000256" key="1">
    <source>
        <dbReference type="SAM" id="Phobius"/>
    </source>
</evidence>
<keyword evidence="1" id="KW-1133">Transmembrane helix</keyword>
<reference evidence="2 3" key="1">
    <citation type="journal article" date="2019" name="Int. J. Syst. Evol. Microbiol.">
        <title>The Global Catalogue of Microorganisms (GCM) 10K type strain sequencing project: providing services to taxonomists for standard genome sequencing and annotation.</title>
        <authorList>
            <consortium name="The Broad Institute Genomics Platform"/>
            <consortium name="The Broad Institute Genome Sequencing Center for Infectious Disease"/>
            <person name="Wu L."/>
            <person name="Ma J."/>
        </authorList>
    </citation>
    <scope>NUCLEOTIDE SEQUENCE [LARGE SCALE GENOMIC DNA]</scope>
    <source>
        <strain evidence="2 3">CGMCC 1.12553</strain>
    </source>
</reference>
<organism evidence="2 3">
    <name type="scientific">Halobium salinum</name>
    <dbReference type="NCBI Taxonomy" id="1364940"/>
    <lineage>
        <taxon>Archaea</taxon>
        <taxon>Methanobacteriati</taxon>
        <taxon>Methanobacteriota</taxon>
        <taxon>Stenosarchaea group</taxon>
        <taxon>Halobacteria</taxon>
        <taxon>Halobacteriales</taxon>
        <taxon>Haloferacaceae</taxon>
        <taxon>Halobium</taxon>
    </lineage>
</organism>
<feature type="transmembrane region" description="Helical" evidence="1">
    <location>
        <begin position="40"/>
        <end position="58"/>
    </location>
</feature>
<keyword evidence="1" id="KW-0472">Membrane</keyword>
<dbReference type="Proteomes" id="UP001595921">
    <property type="component" value="Unassembled WGS sequence"/>
</dbReference>
<protein>
    <submittedName>
        <fullName evidence="2">Uncharacterized protein</fullName>
    </submittedName>
</protein>
<dbReference type="EMBL" id="JBHSDS010000009">
    <property type="protein sequence ID" value="MFC4359878.1"/>
    <property type="molecule type" value="Genomic_DNA"/>
</dbReference>
<dbReference type="AlphaFoldDB" id="A0ABD5PGH4"/>
<keyword evidence="1" id="KW-0812">Transmembrane</keyword>
<sequence length="81" mass="9471">MVLGLALALLALAELFAPKRVVEFWLRVAVSNPDTVEVRPWLYALARLEGVVILLWLVRRRRGSPRRRLTPRRRNPEPTFR</sequence>
<dbReference type="RefSeq" id="WP_267624957.1">
    <property type="nucleotide sequence ID" value="NZ_JAODIW010000010.1"/>
</dbReference>
<keyword evidence="3" id="KW-1185">Reference proteome</keyword>